<protein>
    <submittedName>
        <fullName evidence="2">Jg5845 protein</fullName>
    </submittedName>
</protein>
<keyword evidence="3" id="KW-1185">Reference proteome</keyword>
<organism evidence="2 3">
    <name type="scientific">Pararge aegeria aegeria</name>
    <dbReference type="NCBI Taxonomy" id="348720"/>
    <lineage>
        <taxon>Eukaryota</taxon>
        <taxon>Metazoa</taxon>
        <taxon>Ecdysozoa</taxon>
        <taxon>Arthropoda</taxon>
        <taxon>Hexapoda</taxon>
        <taxon>Insecta</taxon>
        <taxon>Pterygota</taxon>
        <taxon>Neoptera</taxon>
        <taxon>Endopterygota</taxon>
        <taxon>Lepidoptera</taxon>
        <taxon>Glossata</taxon>
        <taxon>Ditrysia</taxon>
        <taxon>Papilionoidea</taxon>
        <taxon>Nymphalidae</taxon>
        <taxon>Satyrinae</taxon>
        <taxon>Satyrini</taxon>
        <taxon>Parargina</taxon>
        <taxon>Pararge</taxon>
    </lineage>
</organism>
<feature type="compositionally biased region" description="Basic residues" evidence="1">
    <location>
        <begin position="46"/>
        <end position="56"/>
    </location>
</feature>
<reference evidence="2" key="1">
    <citation type="submission" date="2022-03" db="EMBL/GenBank/DDBJ databases">
        <authorList>
            <person name="Lindestad O."/>
        </authorList>
    </citation>
    <scope>NUCLEOTIDE SEQUENCE</scope>
</reference>
<gene>
    <name evidence="2" type="primary">jg5845</name>
    <name evidence="2" type="ORF">PAEG_LOCUS25122</name>
</gene>
<name>A0A8S4SCI5_9NEOP</name>
<dbReference type="EMBL" id="CAKXAJ010026296">
    <property type="protein sequence ID" value="CAH2265939.1"/>
    <property type="molecule type" value="Genomic_DNA"/>
</dbReference>
<evidence type="ECO:0000256" key="1">
    <source>
        <dbReference type="SAM" id="MobiDB-lite"/>
    </source>
</evidence>
<evidence type="ECO:0000313" key="3">
    <source>
        <dbReference type="Proteomes" id="UP000838756"/>
    </source>
</evidence>
<accession>A0A8S4SCI5</accession>
<feature type="region of interest" description="Disordered" evidence="1">
    <location>
        <begin position="39"/>
        <end position="72"/>
    </location>
</feature>
<sequence length="119" mass="13577">MLTLMPCREQGMSLFKQPIDFILGMELVERTASDIGYPRKPTVPTKFRKPTFKNRTRATAGSLQRDEHPPEVLRCSTGNKIEEIHSENITNLFIMINIDVLLKVKVNSHLKPSGWINSI</sequence>
<evidence type="ECO:0000313" key="2">
    <source>
        <dbReference type="EMBL" id="CAH2265939.1"/>
    </source>
</evidence>
<dbReference type="AlphaFoldDB" id="A0A8S4SCI5"/>
<proteinExistence type="predicted"/>
<dbReference type="Proteomes" id="UP000838756">
    <property type="component" value="Unassembled WGS sequence"/>
</dbReference>
<comment type="caution">
    <text evidence="2">The sequence shown here is derived from an EMBL/GenBank/DDBJ whole genome shotgun (WGS) entry which is preliminary data.</text>
</comment>